<dbReference type="EMBL" id="MU251540">
    <property type="protein sequence ID" value="KAG9232592.1"/>
    <property type="molecule type" value="Genomic_DNA"/>
</dbReference>
<reference evidence="1" key="1">
    <citation type="journal article" date="2021" name="IMA Fungus">
        <title>Genomic characterization of three marine fungi, including Emericellopsis atlantica sp. nov. with signatures of a generalist lifestyle and marine biomass degradation.</title>
        <authorList>
            <person name="Hagestad O.C."/>
            <person name="Hou L."/>
            <person name="Andersen J.H."/>
            <person name="Hansen E.H."/>
            <person name="Altermark B."/>
            <person name="Li C."/>
            <person name="Kuhnert E."/>
            <person name="Cox R.J."/>
            <person name="Crous P.W."/>
            <person name="Spatafora J.W."/>
            <person name="Lail K."/>
            <person name="Amirebrahimi M."/>
            <person name="Lipzen A."/>
            <person name="Pangilinan J."/>
            <person name="Andreopoulos W."/>
            <person name="Hayes R.D."/>
            <person name="Ng V."/>
            <person name="Grigoriev I.V."/>
            <person name="Jackson S.A."/>
            <person name="Sutton T.D.S."/>
            <person name="Dobson A.D.W."/>
            <person name="Rama T."/>
        </authorList>
    </citation>
    <scope>NUCLEOTIDE SEQUENCE</scope>
    <source>
        <strain evidence="1">TRa018bII</strain>
    </source>
</reference>
<dbReference type="Proteomes" id="UP000824998">
    <property type="component" value="Unassembled WGS sequence"/>
</dbReference>
<dbReference type="OrthoDB" id="10003767at2759"/>
<comment type="caution">
    <text evidence="1">The sequence shown here is derived from an EMBL/GenBank/DDBJ whole genome shotgun (WGS) entry which is preliminary data.</text>
</comment>
<protein>
    <recommendedName>
        <fullName evidence="3">Aminoglycoside phosphotransferase domain-containing protein</fullName>
    </recommendedName>
</protein>
<evidence type="ECO:0008006" key="3">
    <source>
        <dbReference type="Google" id="ProtNLM"/>
    </source>
</evidence>
<gene>
    <name evidence="1" type="ORF">BJ875DRAFT_466302</name>
</gene>
<evidence type="ECO:0000313" key="1">
    <source>
        <dbReference type="EMBL" id="KAG9232592.1"/>
    </source>
</evidence>
<accession>A0A9P7YG43</accession>
<dbReference type="PANTHER" id="PTHR21310">
    <property type="entry name" value="AMINOGLYCOSIDE PHOSPHOTRANSFERASE-RELATED-RELATED"/>
    <property type="match status" value="1"/>
</dbReference>
<evidence type="ECO:0000313" key="2">
    <source>
        <dbReference type="Proteomes" id="UP000824998"/>
    </source>
</evidence>
<dbReference type="AlphaFoldDB" id="A0A9P7YG43"/>
<proteinExistence type="predicted"/>
<organism evidence="1 2">
    <name type="scientific">Amylocarpus encephaloides</name>
    <dbReference type="NCBI Taxonomy" id="45428"/>
    <lineage>
        <taxon>Eukaryota</taxon>
        <taxon>Fungi</taxon>
        <taxon>Dikarya</taxon>
        <taxon>Ascomycota</taxon>
        <taxon>Pezizomycotina</taxon>
        <taxon>Leotiomycetes</taxon>
        <taxon>Helotiales</taxon>
        <taxon>Helotiales incertae sedis</taxon>
        <taxon>Amylocarpus</taxon>
    </lineage>
</organism>
<sequence>MKGLPLNWAEATAPQKAKVMDQLVDIFLEIERHPFDSLGSILQPQHGLPLDGFAENRMFKVGSGPLGLFRSQTEADRATVNTYLRMIASGEVANVAPVDVYLVHRFRLDVIQKLEGESAEEEHFFLKHPDDKGDHILVDDSYNITGIVDWEWTRTERKAYAFSSPCMMWPVAKFYEGSNELSNSEIIFADMFKGRGRDDLAEYLLGGRKVQRFYFNFGGDAQDRATS</sequence>
<dbReference type="InterPro" id="IPR051678">
    <property type="entry name" value="AGP_Transferase"/>
</dbReference>
<name>A0A9P7YG43_9HELO</name>
<keyword evidence="2" id="KW-1185">Reference proteome</keyword>
<dbReference type="PANTHER" id="PTHR21310:SF15">
    <property type="entry name" value="AMINOGLYCOSIDE PHOSPHOTRANSFERASE DOMAIN-CONTAINING PROTEIN"/>
    <property type="match status" value="1"/>
</dbReference>